<sequence length="277" mass="31157">MIINKFPGTHITAELLNPKHSNFCAVFYETPPLQPEVVMGSVNAGTSYTGSLFEMGQEGMTGAFYGILSVQQNFVGKHPYQKIHKTLHRLAEGKETTYIDDFDSDFGVQFALIQKPPVDTACIDFDGTVFIDVFKDHLRPYQIDANYAMIYVVPPLADLYSTPNDFLNAIEDTAENIVRAVMNYNKNFTLESSPNSLNLKPINTIRVCLFSAGYFNSFQISHDQIAAYIYHGIASQLHSAETYITNVQFENNYHEVMATGLKSETQDFSVLRKLMAE</sequence>
<dbReference type="RefSeq" id="WP_068417945.1">
    <property type="nucleotide sequence ID" value="NZ_LRDB01000050.1"/>
</dbReference>
<proteinExistence type="predicted"/>
<gene>
    <name evidence="1" type="ORF">AWN68_10000</name>
</gene>
<keyword evidence="2" id="KW-1185">Reference proteome</keyword>
<comment type="caution">
    <text evidence="1">The sequence shown here is derived from an EMBL/GenBank/DDBJ whole genome shotgun (WGS) entry which is preliminary data.</text>
</comment>
<dbReference type="EMBL" id="LRDB01000050">
    <property type="protein sequence ID" value="KYG73016.1"/>
    <property type="molecule type" value="Genomic_DNA"/>
</dbReference>
<protein>
    <submittedName>
        <fullName evidence="1">Uncharacterized protein</fullName>
    </submittedName>
</protein>
<evidence type="ECO:0000313" key="2">
    <source>
        <dbReference type="Proteomes" id="UP000075615"/>
    </source>
</evidence>
<dbReference type="STRING" id="296218.AWN68_10000"/>
<dbReference type="AlphaFoldDB" id="A0A150X2S5"/>
<evidence type="ECO:0000313" key="1">
    <source>
        <dbReference type="EMBL" id="KYG73016.1"/>
    </source>
</evidence>
<name>A0A150X2S5_9BACT</name>
<accession>A0A150X2S5</accession>
<dbReference type="OrthoDB" id="982377at2"/>
<dbReference type="Proteomes" id="UP000075615">
    <property type="component" value="Unassembled WGS sequence"/>
</dbReference>
<organism evidence="1 2">
    <name type="scientific">Roseivirga echinicomitans</name>
    <dbReference type="NCBI Taxonomy" id="296218"/>
    <lineage>
        <taxon>Bacteria</taxon>
        <taxon>Pseudomonadati</taxon>
        <taxon>Bacteroidota</taxon>
        <taxon>Cytophagia</taxon>
        <taxon>Cytophagales</taxon>
        <taxon>Roseivirgaceae</taxon>
        <taxon>Roseivirga</taxon>
    </lineage>
</organism>
<reference evidence="1 2" key="1">
    <citation type="submission" date="2016-01" db="EMBL/GenBank/DDBJ databases">
        <title>Genome sequencing of Roseivirga echinicomitans KMM 6058.</title>
        <authorList>
            <person name="Selvaratnam C."/>
            <person name="Thevarajoo S."/>
            <person name="Goh K.M."/>
            <person name="Ee R."/>
            <person name="Chan K.-G."/>
            <person name="Chong C.S."/>
        </authorList>
    </citation>
    <scope>NUCLEOTIDE SEQUENCE [LARGE SCALE GENOMIC DNA]</scope>
    <source>
        <strain evidence="1 2">KMM 6058</strain>
    </source>
</reference>